<reference evidence="11" key="1">
    <citation type="submission" date="2025-08" db="UniProtKB">
        <authorList>
            <consortium name="Ensembl"/>
        </authorList>
    </citation>
    <scope>IDENTIFICATION</scope>
</reference>
<keyword evidence="3" id="KW-0963">Cytoplasm</keyword>
<evidence type="ECO:0000313" key="12">
    <source>
        <dbReference type="Proteomes" id="UP000233120"/>
    </source>
</evidence>
<feature type="coiled-coil region" evidence="8">
    <location>
        <begin position="756"/>
        <end position="853"/>
    </location>
</feature>
<evidence type="ECO:0000313" key="11">
    <source>
        <dbReference type="Ensembl" id="ENSMNEP00000038002.1"/>
    </source>
</evidence>
<feature type="coiled-coil region" evidence="8">
    <location>
        <begin position="1265"/>
        <end position="1374"/>
    </location>
</feature>
<proteinExistence type="predicted"/>
<feature type="coiled-coil region" evidence="8">
    <location>
        <begin position="2047"/>
        <end position="2426"/>
    </location>
</feature>
<evidence type="ECO:0000256" key="1">
    <source>
        <dbReference type="ARBA" id="ARBA00004120"/>
    </source>
</evidence>
<keyword evidence="12" id="KW-1185">Reference proteome</keyword>
<dbReference type="GO" id="GO:0034451">
    <property type="term" value="C:centriolar satellite"/>
    <property type="evidence" value="ECO:0007669"/>
    <property type="project" value="TreeGrafter"/>
</dbReference>
<protein>
    <submittedName>
        <fullName evidence="11">Centrosomal protein 290</fullName>
    </submittedName>
</protein>
<keyword evidence="6" id="KW-0206">Cytoskeleton</keyword>
<dbReference type="PANTHER" id="PTHR18879:SF20">
    <property type="entry name" value="CENTROSOMAL PROTEIN OF 290 KDA"/>
    <property type="match status" value="1"/>
</dbReference>
<feature type="coiled-coil region" evidence="8">
    <location>
        <begin position="1442"/>
        <end position="1469"/>
    </location>
</feature>
<keyword evidence="4" id="KW-0970">Cilium biogenesis/degradation</keyword>
<feature type="coiled-coil region" evidence="8">
    <location>
        <begin position="1196"/>
        <end position="1223"/>
    </location>
</feature>
<evidence type="ECO:0000256" key="9">
    <source>
        <dbReference type="SAM" id="MobiDB-lite"/>
    </source>
</evidence>
<dbReference type="GO" id="GO:0043010">
    <property type="term" value="P:camera-type eye development"/>
    <property type="evidence" value="ECO:0007669"/>
    <property type="project" value="TreeGrafter"/>
</dbReference>
<dbReference type="PANTHER" id="PTHR18879">
    <property type="entry name" value="CENTROSOMAL PROTEIN OF 290 KDA"/>
    <property type="match status" value="1"/>
</dbReference>
<dbReference type="GO" id="GO:0035869">
    <property type="term" value="C:ciliary transition zone"/>
    <property type="evidence" value="ECO:0007669"/>
    <property type="project" value="TreeGrafter"/>
</dbReference>
<feature type="coiled-coil region" evidence="8">
    <location>
        <begin position="1952"/>
        <end position="2010"/>
    </location>
</feature>
<feature type="coiled-coil region" evidence="8">
    <location>
        <begin position="577"/>
        <end position="639"/>
    </location>
</feature>
<evidence type="ECO:0000256" key="8">
    <source>
        <dbReference type="SAM" id="Coils"/>
    </source>
</evidence>
<dbReference type="Proteomes" id="UP000233120">
    <property type="component" value="Unassembled WGS sequence"/>
</dbReference>
<feature type="coiled-coil region" evidence="8">
    <location>
        <begin position="440"/>
        <end position="540"/>
    </location>
</feature>
<comment type="subcellular location">
    <subcellularLocation>
        <location evidence="1">Cytoplasm</location>
        <location evidence="1">Cytoskeleton</location>
        <location evidence="1">Cilium basal body</location>
    </subcellularLocation>
    <subcellularLocation>
        <location evidence="2">Cytoplasm</location>
        <location evidence="2">Cytoskeleton</location>
        <location evidence="2">Microtubule organizing center</location>
        <location evidence="2">Centrosome</location>
    </subcellularLocation>
</comment>
<evidence type="ECO:0000256" key="7">
    <source>
        <dbReference type="ARBA" id="ARBA00023273"/>
    </source>
</evidence>
<keyword evidence="5 8" id="KW-0175">Coiled coil</keyword>
<feature type="coiled-coil region" evidence="8">
    <location>
        <begin position="40"/>
        <end position="415"/>
    </location>
</feature>
<feature type="coiled-coil region" evidence="8">
    <location>
        <begin position="673"/>
        <end position="728"/>
    </location>
</feature>
<dbReference type="Bgee" id="ENSMNEG00000041840">
    <property type="expression patterns" value="Expressed in pituitary gland and 12 other cell types or tissues"/>
</dbReference>
<dbReference type="InterPro" id="IPR032321">
    <property type="entry name" value="Cep209_CC5"/>
</dbReference>
<feature type="coiled-coil region" evidence="8">
    <location>
        <begin position="1510"/>
        <end position="1554"/>
    </location>
</feature>
<feature type="coiled-coil region" evidence="8">
    <location>
        <begin position="1113"/>
        <end position="1161"/>
    </location>
</feature>
<dbReference type="Pfam" id="PF16574">
    <property type="entry name" value="CEP209_CC5"/>
    <property type="match status" value="1"/>
</dbReference>
<feature type="coiled-coil region" evidence="8">
    <location>
        <begin position="937"/>
        <end position="1002"/>
    </location>
</feature>
<dbReference type="GO" id="GO:0097711">
    <property type="term" value="P:ciliary basal body-plasma membrane docking"/>
    <property type="evidence" value="ECO:0007669"/>
    <property type="project" value="TreeGrafter"/>
</dbReference>
<feature type="coiled-coil region" evidence="8">
    <location>
        <begin position="1048"/>
        <end position="1082"/>
    </location>
</feature>
<evidence type="ECO:0000256" key="5">
    <source>
        <dbReference type="ARBA" id="ARBA00023054"/>
    </source>
</evidence>
<dbReference type="Ensembl" id="ENSMNET00000062474.1">
    <property type="protein sequence ID" value="ENSMNEP00000038002.1"/>
    <property type="gene ID" value="ENSMNEG00000041840.1"/>
</dbReference>
<evidence type="ECO:0000256" key="4">
    <source>
        <dbReference type="ARBA" id="ARBA00022794"/>
    </source>
</evidence>
<evidence type="ECO:0000256" key="3">
    <source>
        <dbReference type="ARBA" id="ARBA00022490"/>
    </source>
</evidence>
<gene>
    <name evidence="11" type="primary">CEP290</name>
</gene>
<sequence>MPPNINWKEIMKVDPDDLPRQEELADNLLISLSKMKAQEVELALEEVEKAGEEQAKFENQLKTKVMKLENELEMAQQSAGGRDTRFLRDEIRQLAKQLEQKDRELEDIEKELEKEKKVNEQLALRNEEAENENSKLRRENKRLKKKNEQLCQDIIDYQKQIDSQKETLLSRRGEDSDYRSQLSKKNYELVQYLDEIQTLTEANEKIEVQNQEMRKNLEESVQEMEKMTDEYNRMKAIVHQTDNVIDQLKKENDHYRLQVQELTDLLKAKNEEDDPIMVAVNAKVEEWKLILSSKDDEIIEYQQMLHNLREKLKNAQLDADKSNVMALQQGIQERDSQIKMLTEQVEQYTKEMEKNTFIIEDLKNELQRNKGASTLSQQTHYMKIQSTLDILKEKTKEAERTAELAEADAREKDKELVETLKRLKDYESGVYGLEDAVVEIKNCKNQIKIRDREIEILTKEINKLELKINDFLDENEALRERVGLEPKTMIDLTEFRNSKRLKQQQYRAENQILLKEIESLEEERLDLKKKIRQMAQERGKRSATTGLTTEDLNLTENISQGDRISERKLDLLSLENMSEAKSKNEFLSRELIEKERDLERSRTVIAKFQNKLKELVEENKQLEEGMKEILQAIKEMQKDPDVNGGETSLIIPSLERLVNAIESKNAEGIFDASLHLKAQVDQLTGRNEELRQELRESRKEAINYSQQLAKANLKIDHLEKETSLLRQSEGSNVVFKGIDLPDGIAPSSASIINSQNEYLIHLLQELENKEKKLKNLEDSLEDYNRKFAVIRHQQSLLYKEYLSEKDTWKTESKTIKEEKRKLEDQIQQDAIKVKEYNNLLNALQMDSDEMKKILAENSRKITVLQVNEKSLIRQYTILVELERQLRKENEKQKNELLSMEAEVCEKLGCLQRFKEMAIFKIAALQKVVDNSVCLSELELANKQYNELTSKYRDILQKDNMLVQRTSNLEHLECENASLKEQVESINKELEITKEKLHTIEQAWEQETRLGNESSMDKAKKSITNSDIVSISKKITMLEMKELNERQRAEHCQKMYEHLRTSLKQMEERNFELETKFAELTKINLDAQKVEQMLRDELAGSVSKAVSDADRQRILELEKNEMELKVEVSKLREISDIARRQVEILNAQQQSREKEVESLRMQLLDYQAQSDEKALIAKLHQHNVSLQLSEATALGKLESITSKLQKMEAYNMRLEQKLDEKEQALYYARLEGRNRAKHLRQTIQSLRRQFSGALPLAQQEKFSKTMIQLQNDKLKIMQEMKNSQQEHRNMENKTLEMELKLKGLEELISTLKDTKGAQKVINWHMKIEELRLQELKLNRELVKDKEEIKYLNNIISEYERTISSLEEEIVQQNKFHEERQLAWDQREVDLERQLDIFDRQQNEILNAAQKFEEATGSIPDPSLPLPNQLEMALRKIKENIRIILETRATCRSLEEKLKEKESALRLAEQNILSRDKVINELRLRLPATAEREKLIAELGRKEMEPKSHHTLKIAHQTIANMQARLNQKEEVLKKYQHLLEKAREEQREIVKKHEEDLHILHHKLELQADSSLNKFKQTAWDLMKQSPTPVPTNKHFIRLAEMEQTVAEQDDSLSSLLIKLKKVSQDLERQREITELKVKEFENIKLRLQENHEDEVKKVKAEVEDLRYLLDQSQKESQCLKSELQAQKEANSRAPTTTMRNLVERLKSQLALKEKQQKALSRALLELRAEMTAAAEERIISATSQKEAHLNVQQIVDRHTRELKTQVEDLNENLLKLKEALKTSKNRENSLTDNLNDLNNELQKKQKAYNKILREKDEIDQENDELKRQIKRLTSGLQGKPLTDNKQSLIEELQRKIKKLESQLEGKVDEVDLKPMKEKNAKEELIRWEEGKKWQAKIEGIRNKLKEKEGEVCTLTKQLNTLKDLFAKADKEKLTLQRKLKTTGMTVDQVLGVRALESEKELEELKKRNLDLENDILYMRAHQALPRDSVVEDLHLQNRYLQEKLHALEKQLSKDTYSRPSISGIGSDDHCQREQELQKENLKLSSENIELKFQLEQANKDLPRLKNQVRDLKEMCEFLKKEKAEVERKLGHVRGSGRSGKTIPELEKTIGLMKKVVEKVQRENEQLKKASGILTSEKMANIEQENEKLKAELEKLKAHFGHQLSMHYESKTKGTEKIIAENERLRKELKKETDAAEKLRIAKNNLEILNEKMTVQLEETGKRLQFAESRGPQLEGADSKSWKSIVVTRMYETKLKELETDIAKKNQSITDLKQLVKEATEREQKVKKYTEDLEEQIKILKHVPEGAETEQGLKQELQVLRLANSQLDKEKAELIHQIEANKDQSGAESTIPDADQLKEKVKDLETQLKMSDLEKQHLKEEIKKLKKELENFDPSFFEEIEDLKYNYKEEVKKNILLEEKVKKLSEQLGVELTSPVAASEEFEDEEESPVNFPIY</sequence>
<reference evidence="11" key="2">
    <citation type="submission" date="2025-09" db="UniProtKB">
        <authorList>
            <consortium name="Ensembl"/>
        </authorList>
    </citation>
    <scope>IDENTIFICATION</scope>
</reference>
<organism evidence="11 12">
    <name type="scientific">Macaca nemestrina</name>
    <name type="common">Pig-tailed macaque</name>
    <dbReference type="NCBI Taxonomy" id="9545"/>
    <lineage>
        <taxon>Eukaryota</taxon>
        <taxon>Metazoa</taxon>
        <taxon>Chordata</taxon>
        <taxon>Craniata</taxon>
        <taxon>Vertebrata</taxon>
        <taxon>Euteleostomi</taxon>
        <taxon>Mammalia</taxon>
        <taxon>Eutheria</taxon>
        <taxon>Euarchontoglires</taxon>
        <taxon>Primates</taxon>
        <taxon>Haplorrhini</taxon>
        <taxon>Catarrhini</taxon>
        <taxon>Cercopithecidae</taxon>
        <taxon>Cercopithecinae</taxon>
        <taxon>Macaca</taxon>
    </lineage>
</organism>
<dbReference type="GO" id="GO:1905349">
    <property type="term" value="P:ciliary transition zone assembly"/>
    <property type="evidence" value="ECO:0007669"/>
    <property type="project" value="TreeGrafter"/>
</dbReference>
<dbReference type="InterPro" id="IPR026201">
    <property type="entry name" value="Cep290"/>
</dbReference>
<feature type="region of interest" description="Disordered" evidence="9">
    <location>
        <begin position="2433"/>
        <end position="2454"/>
    </location>
</feature>
<dbReference type="GeneTree" id="ENSGT00730000111039"/>
<dbReference type="GO" id="GO:1905515">
    <property type="term" value="P:non-motile cilium assembly"/>
    <property type="evidence" value="ECO:0007669"/>
    <property type="project" value="TreeGrafter"/>
</dbReference>
<feature type="domain" description="Centrosomal protein of 290kDa coiled-coil region" evidence="10">
    <location>
        <begin position="1264"/>
        <end position="1391"/>
    </location>
</feature>
<evidence type="ECO:0000256" key="6">
    <source>
        <dbReference type="ARBA" id="ARBA00023212"/>
    </source>
</evidence>
<evidence type="ECO:0000256" key="2">
    <source>
        <dbReference type="ARBA" id="ARBA00004300"/>
    </source>
</evidence>
<accession>A0A2K6DQ11</accession>
<keyword evidence="7" id="KW-0966">Cell projection</keyword>
<dbReference type="GO" id="GO:0001822">
    <property type="term" value="P:kidney development"/>
    <property type="evidence" value="ECO:0007669"/>
    <property type="project" value="TreeGrafter"/>
</dbReference>
<evidence type="ECO:0000259" key="10">
    <source>
        <dbReference type="Pfam" id="PF16574"/>
    </source>
</evidence>
<feature type="coiled-coil region" evidence="8">
    <location>
        <begin position="1616"/>
        <end position="1910"/>
    </location>
</feature>
<name>A0A2K6DQ11_MACNE</name>